<proteinExistence type="predicted"/>
<keyword evidence="3" id="KW-1185">Reference proteome</keyword>
<name>A0ABR0QW68_GOSAR</name>
<keyword evidence="1" id="KW-0472">Membrane</keyword>
<keyword evidence="1" id="KW-1133">Transmembrane helix</keyword>
<comment type="caution">
    <text evidence="2">The sequence shown here is derived from an EMBL/GenBank/DDBJ whole genome shotgun (WGS) entry which is preliminary data.</text>
</comment>
<keyword evidence="1" id="KW-0812">Transmembrane</keyword>
<reference evidence="2 3" key="1">
    <citation type="submission" date="2023-03" db="EMBL/GenBank/DDBJ databases">
        <title>WGS of Gossypium arboreum.</title>
        <authorList>
            <person name="Yu D."/>
        </authorList>
    </citation>
    <scope>NUCLEOTIDE SEQUENCE [LARGE SCALE GENOMIC DNA]</scope>
    <source>
        <tissue evidence="2">Leaf</tissue>
    </source>
</reference>
<evidence type="ECO:0008006" key="4">
    <source>
        <dbReference type="Google" id="ProtNLM"/>
    </source>
</evidence>
<accession>A0ABR0QW68</accession>
<evidence type="ECO:0000313" key="3">
    <source>
        <dbReference type="Proteomes" id="UP001358586"/>
    </source>
</evidence>
<protein>
    <recommendedName>
        <fullName evidence="4">Squalene monooxygenase</fullName>
    </recommendedName>
</protein>
<evidence type="ECO:0000256" key="1">
    <source>
        <dbReference type="SAM" id="Phobius"/>
    </source>
</evidence>
<feature type="transmembrane region" description="Helical" evidence="1">
    <location>
        <begin position="7"/>
        <end position="26"/>
    </location>
</feature>
<dbReference type="EMBL" id="JARKNE010000002">
    <property type="protein sequence ID" value="KAK5843515.1"/>
    <property type="molecule type" value="Genomic_DNA"/>
</dbReference>
<organism evidence="2 3">
    <name type="scientific">Gossypium arboreum</name>
    <name type="common">Tree cotton</name>
    <name type="synonym">Gossypium nanking</name>
    <dbReference type="NCBI Taxonomy" id="29729"/>
    <lineage>
        <taxon>Eukaryota</taxon>
        <taxon>Viridiplantae</taxon>
        <taxon>Streptophyta</taxon>
        <taxon>Embryophyta</taxon>
        <taxon>Tracheophyta</taxon>
        <taxon>Spermatophyta</taxon>
        <taxon>Magnoliopsida</taxon>
        <taxon>eudicotyledons</taxon>
        <taxon>Gunneridae</taxon>
        <taxon>Pentapetalae</taxon>
        <taxon>rosids</taxon>
        <taxon>malvids</taxon>
        <taxon>Malvales</taxon>
        <taxon>Malvaceae</taxon>
        <taxon>Malvoideae</taxon>
        <taxon>Gossypium</taxon>
    </lineage>
</organism>
<sequence length="125" mass="13837">MEMVFDNYIVGTFLVSLFAFLFLFILRHYNNNNNDNNTRKKRFEKGYSREFKIQTGTGKGECSPGNGSGDEVIIVGAGVAGAALAYTLGKFESLMKSVVGLSSVINALIDRDTTCKVQRRDQHCV</sequence>
<gene>
    <name evidence="2" type="ORF">PVK06_005972</name>
</gene>
<evidence type="ECO:0000313" key="2">
    <source>
        <dbReference type="EMBL" id="KAK5843515.1"/>
    </source>
</evidence>
<dbReference type="Proteomes" id="UP001358586">
    <property type="component" value="Chromosome 2"/>
</dbReference>